<dbReference type="EMBL" id="JAUSTP010000002">
    <property type="protein sequence ID" value="MDQ0188807.1"/>
    <property type="molecule type" value="Genomic_DNA"/>
</dbReference>
<keyword evidence="2" id="KW-1185">Reference proteome</keyword>
<evidence type="ECO:0000313" key="1">
    <source>
        <dbReference type="EMBL" id="MDQ0188807.1"/>
    </source>
</evidence>
<protein>
    <submittedName>
        <fullName evidence="1">Uncharacterized protein</fullName>
    </submittedName>
</protein>
<sequence>MAWMPSTDPWSTLAAEGEGIFSPCTTRLCFRRLGPGGGGVAETIGIEIGNEMLPIVPQPRHGTPMIILYTLYMDYTNRLRMSLGLLNFYILDFMG</sequence>
<accession>A0ABT9XF37</accession>
<proteinExistence type="predicted"/>
<evidence type="ECO:0000313" key="2">
    <source>
        <dbReference type="Proteomes" id="UP001232973"/>
    </source>
</evidence>
<name>A0ABT9XF37_9BACL</name>
<comment type="caution">
    <text evidence="1">The sequence shown here is derived from an EMBL/GenBank/DDBJ whole genome shotgun (WGS) entry which is preliminary data.</text>
</comment>
<dbReference type="Proteomes" id="UP001232973">
    <property type="component" value="Unassembled WGS sequence"/>
</dbReference>
<gene>
    <name evidence="1" type="ORF">J2S03_000619</name>
</gene>
<reference evidence="1 2" key="1">
    <citation type="submission" date="2023-07" db="EMBL/GenBank/DDBJ databases">
        <title>Genomic Encyclopedia of Type Strains, Phase IV (KMG-IV): sequencing the most valuable type-strain genomes for metagenomic binning, comparative biology and taxonomic classification.</title>
        <authorList>
            <person name="Goeker M."/>
        </authorList>
    </citation>
    <scope>NUCLEOTIDE SEQUENCE [LARGE SCALE GENOMIC DNA]</scope>
    <source>
        <strain evidence="1 2">DSM 4006</strain>
    </source>
</reference>
<organism evidence="1 2">
    <name type="scientific">Alicyclobacillus cycloheptanicus</name>
    <dbReference type="NCBI Taxonomy" id="1457"/>
    <lineage>
        <taxon>Bacteria</taxon>
        <taxon>Bacillati</taxon>
        <taxon>Bacillota</taxon>
        <taxon>Bacilli</taxon>
        <taxon>Bacillales</taxon>
        <taxon>Alicyclobacillaceae</taxon>
        <taxon>Alicyclobacillus</taxon>
    </lineage>
</organism>